<keyword evidence="3" id="KW-0342">GTP-binding</keyword>
<protein>
    <recommendedName>
        <fullName evidence="8">Ras-domain-containing protein</fullName>
    </recommendedName>
</protein>
<evidence type="ECO:0000256" key="4">
    <source>
        <dbReference type="ARBA" id="ARBA00023289"/>
    </source>
</evidence>
<dbReference type="SMART" id="SM00174">
    <property type="entry name" value="RHO"/>
    <property type="match status" value="1"/>
</dbReference>
<dbReference type="OrthoDB" id="9989112at2759"/>
<dbReference type="InterPro" id="IPR005225">
    <property type="entry name" value="Small_GTP-bd"/>
</dbReference>
<dbReference type="PANTHER" id="PTHR47981:SF20">
    <property type="entry name" value="RAS-RELATED PROTEIN RAB-7A"/>
    <property type="match status" value="1"/>
</dbReference>
<dbReference type="GO" id="GO:0005525">
    <property type="term" value="F:GTP binding"/>
    <property type="evidence" value="ECO:0007669"/>
    <property type="project" value="UniProtKB-KW"/>
</dbReference>
<dbReference type="GO" id="GO:0032889">
    <property type="term" value="P:regulation of vacuole fusion, non-autophagic"/>
    <property type="evidence" value="ECO:0007669"/>
    <property type="project" value="TreeGrafter"/>
</dbReference>
<dbReference type="STRING" id="870435.A0A0C3J634"/>
<dbReference type="Gene3D" id="3.40.50.300">
    <property type="entry name" value="P-loop containing nucleotide triphosphate hydrolases"/>
    <property type="match status" value="1"/>
</dbReference>
<evidence type="ECO:0000256" key="2">
    <source>
        <dbReference type="ARBA" id="ARBA00022741"/>
    </source>
</evidence>
<dbReference type="PROSITE" id="PS51421">
    <property type="entry name" value="RAS"/>
    <property type="match status" value="1"/>
</dbReference>
<dbReference type="Pfam" id="PF00071">
    <property type="entry name" value="Ras"/>
    <property type="match status" value="1"/>
</dbReference>
<organism evidence="6 7">
    <name type="scientific">Pisolithus tinctorius Marx 270</name>
    <dbReference type="NCBI Taxonomy" id="870435"/>
    <lineage>
        <taxon>Eukaryota</taxon>
        <taxon>Fungi</taxon>
        <taxon>Dikarya</taxon>
        <taxon>Basidiomycota</taxon>
        <taxon>Agaricomycotina</taxon>
        <taxon>Agaricomycetes</taxon>
        <taxon>Agaricomycetidae</taxon>
        <taxon>Boletales</taxon>
        <taxon>Sclerodermatineae</taxon>
        <taxon>Pisolithaceae</taxon>
        <taxon>Pisolithus</taxon>
    </lineage>
</organism>
<keyword evidence="4" id="KW-0636">Prenylation</keyword>
<dbReference type="FunFam" id="3.40.50.300:FF:001447">
    <property type="entry name" value="Ras-related protein Rab-1B"/>
    <property type="match status" value="1"/>
</dbReference>
<dbReference type="PROSITE" id="PS51419">
    <property type="entry name" value="RAB"/>
    <property type="match status" value="1"/>
</dbReference>
<dbReference type="GO" id="GO:0003924">
    <property type="term" value="F:GTPase activity"/>
    <property type="evidence" value="ECO:0007669"/>
    <property type="project" value="InterPro"/>
</dbReference>
<dbReference type="GO" id="GO:0000329">
    <property type="term" value="C:fungal-type vacuole membrane"/>
    <property type="evidence" value="ECO:0007669"/>
    <property type="project" value="TreeGrafter"/>
</dbReference>
<dbReference type="CDD" id="cd00154">
    <property type="entry name" value="Rab"/>
    <property type="match status" value="1"/>
</dbReference>
<gene>
    <name evidence="6" type="ORF">M404DRAFT_1000655</name>
</gene>
<evidence type="ECO:0000256" key="5">
    <source>
        <dbReference type="SAM" id="MobiDB-lite"/>
    </source>
</evidence>
<dbReference type="InterPro" id="IPR001806">
    <property type="entry name" value="Small_GTPase"/>
</dbReference>
<evidence type="ECO:0000256" key="1">
    <source>
        <dbReference type="ARBA" id="ARBA00006270"/>
    </source>
</evidence>
<reference evidence="6 7" key="1">
    <citation type="submission" date="2014-04" db="EMBL/GenBank/DDBJ databases">
        <authorList>
            <consortium name="DOE Joint Genome Institute"/>
            <person name="Kuo A."/>
            <person name="Kohler A."/>
            <person name="Costa M.D."/>
            <person name="Nagy L.G."/>
            <person name="Floudas D."/>
            <person name="Copeland A."/>
            <person name="Barry K.W."/>
            <person name="Cichocki N."/>
            <person name="Veneault-Fourrey C."/>
            <person name="LaButti K."/>
            <person name="Lindquist E.A."/>
            <person name="Lipzen A."/>
            <person name="Lundell T."/>
            <person name="Morin E."/>
            <person name="Murat C."/>
            <person name="Sun H."/>
            <person name="Tunlid A."/>
            <person name="Henrissat B."/>
            <person name="Grigoriev I.V."/>
            <person name="Hibbett D.S."/>
            <person name="Martin F."/>
            <person name="Nordberg H.P."/>
            <person name="Cantor M.N."/>
            <person name="Hua S.X."/>
        </authorList>
    </citation>
    <scope>NUCLEOTIDE SEQUENCE [LARGE SCALE GENOMIC DNA]</scope>
    <source>
        <strain evidence="6 7">Marx 270</strain>
    </source>
</reference>
<dbReference type="SMART" id="SM00173">
    <property type="entry name" value="RAS"/>
    <property type="match status" value="1"/>
</dbReference>
<dbReference type="EMBL" id="KN831971">
    <property type="protein sequence ID" value="KIO04528.1"/>
    <property type="molecule type" value="Genomic_DNA"/>
</dbReference>
<feature type="region of interest" description="Disordered" evidence="5">
    <location>
        <begin position="247"/>
        <end position="282"/>
    </location>
</feature>
<dbReference type="GO" id="GO:0005770">
    <property type="term" value="C:late endosome"/>
    <property type="evidence" value="ECO:0007669"/>
    <property type="project" value="TreeGrafter"/>
</dbReference>
<dbReference type="PROSITE" id="PS51420">
    <property type="entry name" value="RHO"/>
    <property type="match status" value="1"/>
</dbReference>
<dbReference type="Proteomes" id="UP000054217">
    <property type="component" value="Unassembled WGS sequence"/>
</dbReference>
<dbReference type="InterPro" id="IPR027417">
    <property type="entry name" value="P-loop_NTPase"/>
</dbReference>
<reference evidence="7" key="2">
    <citation type="submission" date="2015-01" db="EMBL/GenBank/DDBJ databases">
        <title>Evolutionary Origins and Diversification of the Mycorrhizal Mutualists.</title>
        <authorList>
            <consortium name="DOE Joint Genome Institute"/>
            <consortium name="Mycorrhizal Genomics Consortium"/>
            <person name="Kohler A."/>
            <person name="Kuo A."/>
            <person name="Nagy L.G."/>
            <person name="Floudas D."/>
            <person name="Copeland A."/>
            <person name="Barry K.W."/>
            <person name="Cichocki N."/>
            <person name="Veneault-Fourrey C."/>
            <person name="LaButti K."/>
            <person name="Lindquist E.A."/>
            <person name="Lipzen A."/>
            <person name="Lundell T."/>
            <person name="Morin E."/>
            <person name="Murat C."/>
            <person name="Riley R."/>
            <person name="Ohm R."/>
            <person name="Sun H."/>
            <person name="Tunlid A."/>
            <person name="Henrissat B."/>
            <person name="Grigoriev I.V."/>
            <person name="Hibbett D.S."/>
            <person name="Martin F."/>
        </authorList>
    </citation>
    <scope>NUCLEOTIDE SEQUENCE [LARGE SCALE GENOMIC DNA]</scope>
    <source>
        <strain evidence="7">Marx 270</strain>
    </source>
</reference>
<dbReference type="PANTHER" id="PTHR47981">
    <property type="entry name" value="RAB FAMILY"/>
    <property type="match status" value="1"/>
</dbReference>
<dbReference type="InParanoid" id="A0A0C3J634"/>
<comment type="similarity">
    <text evidence="1">Belongs to the small GTPase superfamily. Rab family.</text>
</comment>
<name>A0A0C3J634_PISTI</name>
<dbReference type="PRINTS" id="PR00449">
    <property type="entry name" value="RASTRNSFRMNG"/>
</dbReference>
<keyword evidence="7" id="KW-1185">Reference proteome</keyword>
<dbReference type="NCBIfam" id="TIGR00231">
    <property type="entry name" value="small_GTP"/>
    <property type="match status" value="1"/>
</dbReference>
<dbReference type="HOGENOM" id="CLU_685333_0_0_1"/>
<keyword evidence="2" id="KW-0547">Nucleotide-binding</keyword>
<sequence length="391" mass="43041">MLTVKLVVLGSSGVGKTSLRGQYLSGRFSTGYRATIGADFIAKTLPHPTRHGEFLSLQIWDTAGQERFSRLSSAFYRGADAVILMFDVNRPESLTSLTKWWTEFRERAPLADEEVDDYCCVVVGNKIDLAESDSVSVVSEAEASHFIEQLVPRLAVPLPSTTGELETAVELLEEDSNDPPREGDIDILFTIARSQHVDIDHPRAGSLFKSRSQNLSVLNGTVSSAHTGRTSFHTPSSSLFDAYTSARSSPWPWPSSRPSSPNRSRPPRRMSSQSSTSSTVTVTPSLFTRAHEEAATPPTPPLLTFTTEHAATFPPQPDRGPRLFFTSAKNGKGVSDVFEYIARRVAMRWEYEEAMEALTLHAHDAMSTAGDTIRLSRSETKWPRSGNCCGQ</sequence>
<dbReference type="AlphaFoldDB" id="A0A0C3J634"/>
<evidence type="ECO:0008006" key="8">
    <source>
        <dbReference type="Google" id="ProtNLM"/>
    </source>
</evidence>
<proteinExistence type="inferred from homology"/>
<dbReference type="SMART" id="SM00175">
    <property type="entry name" value="RAB"/>
    <property type="match status" value="1"/>
</dbReference>
<dbReference type="SUPFAM" id="SSF52540">
    <property type="entry name" value="P-loop containing nucleoside triphosphate hydrolases"/>
    <property type="match status" value="1"/>
</dbReference>
<keyword evidence="4" id="KW-0449">Lipoprotein</keyword>
<evidence type="ECO:0000313" key="6">
    <source>
        <dbReference type="EMBL" id="KIO04528.1"/>
    </source>
</evidence>
<accession>A0A0C3J634</accession>
<evidence type="ECO:0000313" key="7">
    <source>
        <dbReference type="Proteomes" id="UP000054217"/>
    </source>
</evidence>
<evidence type="ECO:0000256" key="3">
    <source>
        <dbReference type="ARBA" id="ARBA00023134"/>
    </source>
</evidence>